<organism evidence="1 2">
    <name type="scientific">Cadophora malorum</name>
    <dbReference type="NCBI Taxonomy" id="108018"/>
    <lineage>
        <taxon>Eukaryota</taxon>
        <taxon>Fungi</taxon>
        <taxon>Dikarya</taxon>
        <taxon>Ascomycota</taxon>
        <taxon>Pezizomycotina</taxon>
        <taxon>Leotiomycetes</taxon>
        <taxon>Helotiales</taxon>
        <taxon>Ploettnerulaceae</taxon>
        <taxon>Cadophora</taxon>
    </lineage>
</organism>
<name>A0A8H7TMK3_9HELO</name>
<dbReference type="EMBL" id="JAFJYH010000060">
    <property type="protein sequence ID" value="KAG4421716.1"/>
    <property type="molecule type" value="Genomic_DNA"/>
</dbReference>
<dbReference type="OrthoDB" id="10511955at2759"/>
<reference evidence="1" key="1">
    <citation type="submission" date="2021-02" db="EMBL/GenBank/DDBJ databases">
        <title>Genome sequence Cadophora malorum strain M34.</title>
        <authorList>
            <person name="Stefanovic E."/>
            <person name="Vu D."/>
            <person name="Scully C."/>
            <person name="Dijksterhuis J."/>
            <person name="Roader J."/>
            <person name="Houbraken J."/>
        </authorList>
    </citation>
    <scope>NUCLEOTIDE SEQUENCE</scope>
    <source>
        <strain evidence="1">M34</strain>
    </source>
</reference>
<keyword evidence="2" id="KW-1185">Reference proteome</keyword>
<evidence type="ECO:0000313" key="2">
    <source>
        <dbReference type="Proteomes" id="UP000664132"/>
    </source>
</evidence>
<dbReference type="Proteomes" id="UP000664132">
    <property type="component" value="Unassembled WGS sequence"/>
</dbReference>
<gene>
    <name evidence="1" type="ORF">IFR04_005092</name>
</gene>
<dbReference type="AlphaFoldDB" id="A0A8H7TMK3"/>
<proteinExistence type="predicted"/>
<comment type="caution">
    <text evidence="1">The sequence shown here is derived from an EMBL/GenBank/DDBJ whole genome shotgun (WGS) entry which is preliminary data.</text>
</comment>
<evidence type="ECO:0000313" key="1">
    <source>
        <dbReference type="EMBL" id="KAG4421716.1"/>
    </source>
</evidence>
<accession>A0A8H7TMK3</accession>
<sequence length="124" mass="14818">MASQQRSSADRVIENIFRWPMEGWKNKQIKHLMFAHDLHYRRHHTKAELLTKLVRWAQDSRSDVPSTDRIKRKVRRAYDESVAAGYNPVPTHSFSRSYLYQEMVYSQGSFRASSCKYEEHDYSF</sequence>
<protein>
    <submittedName>
        <fullName evidence="1">Uncharacterized protein</fullName>
    </submittedName>
</protein>